<dbReference type="Gene3D" id="1.10.340.70">
    <property type="match status" value="1"/>
</dbReference>
<dbReference type="Pfam" id="PF00078">
    <property type="entry name" value="RVT_1"/>
    <property type="match status" value="1"/>
</dbReference>
<dbReference type="PANTHER" id="PTHR37984:SF5">
    <property type="entry name" value="PROTEIN NYNRIN-LIKE"/>
    <property type="match status" value="1"/>
</dbReference>
<dbReference type="GO" id="GO:0003887">
    <property type="term" value="F:DNA-directed DNA polymerase activity"/>
    <property type="evidence" value="ECO:0007669"/>
    <property type="project" value="UniProtKB-KW"/>
</dbReference>
<keyword evidence="9" id="KW-0378">Hydrolase</keyword>
<dbReference type="InterPro" id="IPR050951">
    <property type="entry name" value="Retrovirus_Pol_polyprotein"/>
</dbReference>
<keyword evidence="19" id="KW-1185">Reference proteome</keyword>
<feature type="domain" description="Integrase catalytic" evidence="17">
    <location>
        <begin position="992"/>
        <end position="1114"/>
    </location>
</feature>
<dbReference type="Gene3D" id="3.10.20.370">
    <property type="match status" value="1"/>
</dbReference>
<dbReference type="PANTHER" id="PTHR37984">
    <property type="entry name" value="PROTEIN CBG26694"/>
    <property type="match status" value="1"/>
</dbReference>
<dbReference type="AlphaFoldDB" id="A0A9W6TLD0"/>
<dbReference type="PROSITE" id="PS50878">
    <property type="entry name" value="RT_POL"/>
    <property type="match status" value="1"/>
</dbReference>
<evidence type="ECO:0000256" key="13">
    <source>
        <dbReference type="ARBA" id="ARBA00022932"/>
    </source>
</evidence>
<dbReference type="EMBL" id="BSXW01000231">
    <property type="protein sequence ID" value="GMF15818.1"/>
    <property type="molecule type" value="Genomic_DNA"/>
</dbReference>
<evidence type="ECO:0000256" key="12">
    <source>
        <dbReference type="ARBA" id="ARBA00022918"/>
    </source>
</evidence>
<dbReference type="Proteomes" id="UP001165083">
    <property type="component" value="Unassembled WGS sequence"/>
</dbReference>
<accession>A0A9W6TLD0</accession>
<organism evidence="18 19">
    <name type="scientific">Phytophthora lilii</name>
    <dbReference type="NCBI Taxonomy" id="2077276"/>
    <lineage>
        <taxon>Eukaryota</taxon>
        <taxon>Sar</taxon>
        <taxon>Stramenopiles</taxon>
        <taxon>Oomycota</taxon>
        <taxon>Peronosporomycetes</taxon>
        <taxon>Peronosporales</taxon>
        <taxon>Peronosporaceae</taxon>
        <taxon>Phytophthora</taxon>
    </lineage>
</organism>
<dbReference type="GO" id="GO:0046872">
    <property type="term" value="F:metal ion binding"/>
    <property type="evidence" value="ECO:0007669"/>
    <property type="project" value="UniProtKB-KW"/>
</dbReference>
<dbReference type="SUPFAM" id="SSF53098">
    <property type="entry name" value="Ribonuclease H-like"/>
    <property type="match status" value="1"/>
</dbReference>
<evidence type="ECO:0000256" key="6">
    <source>
        <dbReference type="ARBA" id="ARBA00022723"/>
    </source>
</evidence>
<dbReference type="CDD" id="cd01647">
    <property type="entry name" value="RT_LTR"/>
    <property type="match status" value="1"/>
</dbReference>
<evidence type="ECO:0000256" key="15">
    <source>
        <dbReference type="ARBA" id="ARBA00023172"/>
    </source>
</evidence>
<dbReference type="InterPro" id="IPR036397">
    <property type="entry name" value="RNaseH_sf"/>
</dbReference>
<evidence type="ECO:0000256" key="3">
    <source>
        <dbReference type="ARBA" id="ARBA00022679"/>
    </source>
</evidence>
<evidence type="ECO:0000256" key="5">
    <source>
        <dbReference type="ARBA" id="ARBA00022722"/>
    </source>
</evidence>
<dbReference type="InterPro" id="IPR043128">
    <property type="entry name" value="Rev_trsase/Diguanyl_cyclase"/>
</dbReference>
<dbReference type="InterPro" id="IPR056924">
    <property type="entry name" value="SH3_Tf2-1"/>
</dbReference>
<evidence type="ECO:0000313" key="18">
    <source>
        <dbReference type="EMBL" id="GMF15818.1"/>
    </source>
</evidence>
<evidence type="ECO:0000256" key="14">
    <source>
        <dbReference type="ARBA" id="ARBA00023125"/>
    </source>
</evidence>
<dbReference type="EC" id="2.7.7.49" evidence="1"/>
<reference evidence="18" key="1">
    <citation type="submission" date="2023-04" db="EMBL/GenBank/DDBJ databases">
        <title>Phytophthora lilii NBRC 32176.</title>
        <authorList>
            <person name="Ichikawa N."/>
            <person name="Sato H."/>
            <person name="Tonouchi N."/>
        </authorList>
    </citation>
    <scope>NUCLEOTIDE SEQUENCE</scope>
    <source>
        <strain evidence="18">NBRC 32176</strain>
    </source>
</reference>
<keyword evidence="2" id="KW-0645">Protease</keyword>
<dbReference type="GO" id="GO:0015074">
    <property type="term" value="P:DNA integration"/>
    <property type="evidence" value="ECO:0007669"/>
    <property type="project" value="UniProtKB-KW"/>
</dbReference>
<proteinExistence type="predicted"/>
<dbReference type="InterPro" id="IPR041588">
    <property type="entry name" value="Integrase_H2C2"/>
</dbReference>
<dbReference type="InterPro" id="IPR001584">
    <property type="entry name" value="Integrase_cat-core"/>
</dbReference>
<dbReference type="InterPro" id="IPR043502">
    <property type="entry name" value="DNA/RNA_pol_sf"/>
</dbReference>
<dbReference type="Pfam" id="PF17921">
    <property type="entry name" value="Integrase_H2C2"/>
    <property type="match status" value="1"/>
</dbReference>
<dbReference type="Gene3D" id="3.30.70.270">
    <property type="match status" value="2"/>
</dbReference>
<dbReference type="Pfam" id="PF17917">
    <property type="entry name" value="RT_RNaseH"/>
    <property type="match status" value="1"/>
</dbReference>
<evidence type="ECO:0000256" key="7">
    <source>
        <dbReference type="ARBA" id="ARBA00022750"/>
    </source>
</evidence>
<keyword evidence="13" id="KW-0239">DNA-directed DNA polymerase</keyword>
<keyword evidence="6" id="KW-0479">Metal-binding</keyword>
<evidence type="ECO:0000256" key="4">
    <source>
        <dbReference type="ARBA" id="ARBA00022695"/>
    </source>
</evidence>
<dbReference type="PROSITE" id="PS50994">
    <property type="entry name" value="INTEGRASE"/>
    <property type="match status" value="1"/>
</dbReference>
<dbReference type="GO" id="GO:0003964">
    <property type="term" value="F:RNA-directed DNA polymerase activity"/>
    <property type="evidence" value="ECO:0007669"/>
    <property type="project" value="UniProtKB-KW"/>
</dbReference>
<dbReference type="GO" id="GO:0006310">
    <property type="term" value="P:DNA recombination"/>
    <property type="evidence" value="ECO:0007669"/>
    <property type="project" value="UniProtKB-KW"/>
</dbReference>
<keyword evidence="14" id="KW-0238">DNA-binding</keyword>
<keyword evidence="8" id="KW-0255">Endonuclease</keyword>
<dbReference type="GO" id="GO:0006508">
    <property type="term" value="P:proteolysis"/>
    <property type="evidence" value="ECO:0007669"/>
    <property type="project" value="UniProtKB-KW"/>
</dbReference>
<evidence type="ECO:0000256" key="11">
    <source>
        <dbReference type="ARBA" id="ARBA00022908"/>
    </source>
</evidence>
<evidence type="ECO:0000259" key="17">
    <source>
        <dbReference type="PROSITE" id="PS50994"/>
    </source>
</evidence>
<keyword evidence="3" id="KW-0808">Transferase</keyword>
<feature type="domain" description="Reverse transcriptase" evidence="16">
    <location>
        <begin position="450"/>
        <end position="663"/>
    </location>
</feature>
<dbReference type="OrthoDB" id="102286at2759"/>
<evidence type="ECO:0000256" key="1">
    <source>
        <dbReference type="ARBA" id="ARBA00012493"/>
    </source>
</evidence>
<evidence type="ECO:0000256" key="10">
    <source>
        <dbReference type="ARBA" id="ARBA00022842"/>
    </source>
</evidence>
<dbReference type="GO" id="GO:0004519">
    <property type="term" value="F:endonuclease activity"/>
    <property type="evidence" value="ECO:0007669"/>
    <property type="project" value="UniProtKB-KW"/>
</dbReference>
<keyword evidence="5" id="KW-0540">Nuclease</keyword>
<dbReference type="GO" id="GO:0004190">
    <property type="term" value="F:aspartic-type endopeptidase activity"/>
    <property type="evidence" value="ECO:0007669"/>
    <property type="project" value="UniProtKB-KW"/>
</dbReference>
<gene>
    <name evidence="18" type="ORF">Plil01_000551800</name>
</gene>
<dbReference type="InterPro" id="IPR000477">
    <property type="entry name" value="RT_dom"/>
</dbReference>
<evidence type="ECO:0000256" key="2">
    <source>
        <dbReference type="ARBA" id="ARBA00022670"/>
    </source>
</evidence>
<dbReference type="Pfam" id="PF24626">
    <property type="entry name" value="SH3_Tf2-1"/>
    <property type="match status" value="1"/>
</dbReference>
<dbReference type="InterPro" id="IPR021109">
    <property type="entry name" value="Peptidase_aspartic_dom_sf"/>
</dbReference>
<dbReference type="Gene3D" id="2.40.70.10">
    <property type="entry name" value="Acid Proteases"/>
    <property type="match status" value="1"/>
</dbReference>
<evidence type="ECO:0000256" key="9">
    <source>
        <dbReference type="ARBA" id="ARBA00022801"/>
    </source>
</evidence>
<evidence type="ECO:0000256" key="8">
    <source>
        <dbReference type="ARBA" id="ARBA00022759"/>
    </source>
</evidence>
<dbReference type="GO" id="GO:0003677">
    <property type="term" value="F:DNA binding"/>
    <property type="evidence" value="ECO:0007669"/>
    <property type="project" value="UniProtKB-KW"/>
</dbReference>
<keyword evidence="7" id="KW-0064">Aspartyl protease</keyword>
<keyword evidence="12" id="KW-0695">RNA-directed DNA polymerase</keyword>
<keyword evidence="4" id="KW-0548">Nucleotidyltransferase</keyword>
<evidence type="ECO:0000313" key="19">
    <source>
        <dbReference type="Proteomes" id="UP001165083"/>
    </source>
</evidence>
<dbReference type="InterPro" id="IPR041373">
    <property type="entry name" value="RT_RNaseH"/>
</dbReference>
<protein>
    <recommendedName>
        <fullName evidence="1">RNA-directed DNA polymerase</fullName>
        <ecNumber evidence="1">2.7.7.49</ecNumber>
    </recommendedName>
</protein>
<dbReference type="CDD" id="cd09274">
    <property type="entry name" value="RNase_HI_RT_Ty3"/>
    <property type="match status" value="1"/>
</dbReference>
<dbReference type="Gene3D" id="3.30.420.10">
    <property type="entry name" value="Ribonuclease H-like superfamily/Ribonuclease H"/>
    <property type="match status" value="1"/>
</dbReference>
<comment type="caution">
    <text evidence="18">The sequence shown here is derived from an EMBL/GenBank/DDBJ whole genome shotgun (WGS) entry which is preliminary data.</text>
</comment>
<dbReference type="CDD" id="cd00303">
    <property type="entry name" value="retropepsin_like"/>
    <property type="match status" value="1"/>
</dbReference>
<keyword evidence="15" id="KW-0233">DNA recombination</keyword>
<keyword evidence="10" id="KW-0460">Magnesium</keyword>
<sequence>MPKFKGKRGEDVRQWLFQVETLCRINGHDASNTNETLPSIAGTAMEEPASGWFLFWASRTPAEEETWGHFTQDALAHFAASNYQAVLRQKLRQLRQVEDIEDYNGRSHASIEGPDVARASEEDLTVNEAMLNLLCEDPLVYSRAPLFSAHGNYIQDENKMEASVLLDCGATTVYVSRKFVKNNRLKTNVYTDRTIKIKLGDNKIGEAMLELVNIAIHLQDAPNYPCVAVVFDIPEEFDCVLGMSVFVDVQPDIDWRRRCFKNNVSAGASAVETPTPCGKCSQTIGSGLHRAATSESSSAISRDSCRAVVPETLLENGADTNERPVEDVGKLSKRERKNAKVEAMFTLGVVDSEGVETKYITQKKLRKFLRLPAKDAPEHDFMIVLSNDTIKQIGRDLKRNDEPDNVGSKKAKRFLHTDWDTFKNNPAYSELKELSPEQKTEIDKWVREMISKGLIRPSISPHAAPTFCVRKPVGWRIVHDYRYLNNNTIRQSVPMTRKEDVFDSMASSYYFSCVDLMSAYYQVRMKMDHVKYTAFQAPSGLYEYLVLPMGVSNAPATMHRLTSSLFKNLTHTRSFYDDIYVFTKSKDIDEHLQALRDVLKILKKNKLYVKLSKCVFCAEEIPCLSDFIGRTGVRIDPDKVQTIRDWPVPRTQEQLHNFLGLTGYFQRFCEQYAELTAPLFTQLKKKNQRNSKITISAVQLKNFTELKRRLSETSVLHLPDFFQQMHLHLRTDASQFAVGGVRFQVVDGVERPIAFTSRKMKSAELKYPTQQQELLAIVNALAALRIYCLDKPVMIETDHKSREGIFRQKMANRRLARWYDILAEYQPVFAYLPGAKNGIADALSRRPDLKPETKEFHDLLVPSFNETSYQLRIAEVTSTDNPIADIIAGYAKDKKQYKPYFEDNHLIWYQGSTDEKPRIVVPNVLKLKHRIIAEVHDSNYGGHPGSDQTYIKLRADWYWRRMMRTIKKYITDCENGRRNKPRLSKAPGLMEPLQIPDERWRSISMDFTTDLPDTKRGHNSIWVVVDRLSKRSHFIATTKTVSAPDVATLFIDNIRRLHGIPQDIVSDRDTKFVSGFWSAVFDKVGTKLKMTVAYRAQGDGQTERMNRTLEEYLRCFVSARQDDWDAHLANASLQSTPHTSTSNRRGMRRGQAEGIKFTNHQAVILLLCQEALEDAQVRMADVYDRGRGEQEFKVGDRVYLSTKHLDTAHSGFPNSRKLGPKWIGPYSVVRTVHKHAYEINLPPRLKLHSMV</sequence>
<keyword evidence="11" id="KW-0229">DNA integration</keyword>
<dbReference type="Pfam" id="PF08284">
    <property type="entry name" value="RVP_2"/>
    <property type="match status" value="1"/>
</dbReference>
<name>A0A9W6TLD0_9STRA</name>
<dbReference type="Gene3D" id="3.10.10.10">
    <property type="entry name" value="HIV Type 1 Reverse Transcriptase, subunit A, domain 1"/>
    <property type="match status" value="1"/>
</dbReference>
<dbReference type="SUPFAM" id="SSF56672">
    <property type="entry name" value="DNA/RNA polymerases"/>
    <property type="match status" value="1"/>
</dbReference>
<dbReference type="InterPro" id="IPR012337">
    <property type="entry name" value="RNaseH-like_sf"/>
</dbReference>
<evidence type="ECO:0000259" key="16">
    <source>
        <dbReference type="PROSITE" id="PS50878"/>
    </source>
</evidence>